<dbReference type="GO" id="GO:0005856">
    <property type="term" value="C:cytoskeleton"/>
    <property type="evidence" value="ECO:0007669"/>
    <property type="project" value="UniProtKB-SubCell"/>
</dbReference>
<reference evidence="11" key="1">
    <citation type="submission" date="2012-08" db="EMBL/GenBank/DDBJ databases">
        <title>The Genome Sequence of Wuchereria bancrofti.</title>
        <authorList>
            <person name="Nutman T.B."/>
            <person name="Fink D.L."/>
            <person name="Russ C."/>
            <person name="Young S."/>
            <person name="Zeng Q."/>
            <person name="Koehrsen M."/>
            <person name="Alvarado L."/>
            <person name="Berlin A."/>
            <person name="Chapman S.B."/>
            <person name="Chen Z."/>
            <person name="Freedman E."/>
            <person name="Gellesch M."/>
            <person name="Goldberg J."/>
            <person name="Griggs A."/>
            <person name="Gujja S."/>
            <person name="Heilman E.R."/>
            <person name="Heiman D."/>
            <person name="Hepburn T."/>
            <person name="Howarth C."/>
            <person name="Jen D."/>
            <person name="Larson L."/>
            <person name="Lewis B."/>
            <person name="Mehta T."/>
            <person name="Park D."/>
            <person name="Pearson M."/>
            <person name="Roberts A."/>
            <person name="Saif S."/>
            <person name="Shea T."/>
            <person name="Shenoy N."/>
            <person name="Sisk P."/>
            <person name="Stolte C."/>
            <person name="Sykes S."/>
            <person name="Walk T."/>
            <person name="White J."/>
            <person name="Yandava C."/>
            <person name="Haas B."/>
            <person name="Henn M.R."/>
            <person name="Nusbaum C."/>
            <person name="Birren B."/>
        </authorList>
    </citation>
    <scope>NUCLEOTIDE SEQUENCE [LARGE SCALE GENOMIC DNA]</scope>
    <source>
        <strain evidence="11">NA</strain>
    </source>
</reference>
<accession>J9F987</accession>
<keyword evidence="6" id="KW-0009">Actin-binding</keyword>
<dbReference type="PROSITE" id="PS50003">
    <property type="entry name" value="PH_DOMAIN"/>
    <property type="match status" value="1"/>
</dbReference>
<evidence type="ECO:0000256" key="2">
    <source>
        <dbReference type="ARBA" id="ARBA00006826"/>
    </source>
</evidence>
<dbReference type="PANTHER" id="PTHR11915">
    <property type="entry name" value="SPECTRIN/FILAMIN RELATED CYTOSKELETAL PROTEIN"/>
    <property type="match status" value="1"/>
</dbReference>
<dbReference type="CDD" id="cd10571">
    <property type="entry name" value="PH_beta_spectrin"/>
    <property type="match status" value="1"/>
</dbReference>
<dbReference type="InterPro" id="IPR001849">
    <property type="entry name" value="PH_domain"/>
</dbReference>
<evidence type="ECO:0000256" key="8">
    <source>
        <dbReference type="SAM" id="MobiDB-lite"/>
    </source>
</evidence>
<dbReference type="GO" id="GO:0016020">
    <property type="term" value="C:membrane"/>
    <property type="evidence" value="ECO:0007669"/>
    <property type="project" value="UniProtKB-ARBA"/>
</dbReference>
<dbReference type="Gene3D" id="1.20.58.60">
    <property type="match status" value="2"/>
</dbReference>
<dbReference type="InterPro" id="IPR002017">
    <property type="entry name" value="Spectrin_repeat"/>
</dbReference>
<evidence type="ECO:0000313" key="11">
    <source>
        <dbReference type="Proteomes" id="UP000004810"/>
    </source>
</evidence>
<name>J9F987_WUCBA</name>
<dbReference type="SMART" id="SM00233">
    <property type="entry name" value="PH"/>
    <property type="match status" value="1"/>
</dbReference>
<dbReference type="Pfam" id="PF00435">
    <property type="entry name" value="Spectrin"/>
    <property type="match status" value="2"/>
</dbReference>
<evidence type="ECO:0000256" key="1">
    <source>
        <dbReference type="ARBA" id="ARBA00004245"/>
    </source>
</evidence>
<dbReference type="FunFam" id="1.20.58.60:FF:000011">
    <property type="entry name" value="Spectrin beta chain"/>
    <property type="match status" value="1"/>
</dbReference>
<dbReference type="EMBL" id="ADBV01000876">
    <property type="protein sequence ID" value="EJW86082.1"/>
    <property type="molecule type" value="Genomic_DNA"/>
</dbReference>
<keyword evidence="3" id="KW-0117">Actin capping</keyword>
<comment type="similarity">
    <text evidence="2">Belongs to the spectrin family.</text>
</comment>
<dbReference type="InterPro" id="IPR041681">
    <property type="entry name" value="PH_9"/>
</dbReference>
<protein>
    <recommendedName>
        <fullName evidence="9">PH domain-containing protein</fullName>
    </recommendedName>
</protein>
<dbReference type="InterPro" id="IPR011993">
    <property type="entry name" value="PH-like_dom_sf"/>
</dbReference>
<sequence length="407" mass="46438">MNNHQSLKAEIDAREENFNACISLGRDLLNRKHYASSEIEKKLIKLTTERAEMMRRWEDRWEYLQLILEVYQFARDAAVAESWLMAQEPYLVSKEYGRNLEETIKLIKKHEAFEKSANAQEERFLALEKLTTFELKEMQRRDMEEVERRALSGPSGDARRGTLQRTSTAAAGERPAETALLMERGPQTSDGNACSLHSFAVHFADFGNENLHDTTMSSGDSGTLLRKTRHIAERSSRLMASEPSGWRLSLSRSARFDIHDLRGVDVGGAFEGVLIRKHTYESLDRKASSRSWEKVYAVLRGSQLAFFKDQKHMEENILFHGEEPLNLESCSVSIAAEYTKKKNVLSLKSPTGAEYLLQTASDEDMERWLRRLQFATGQSQEEVARSQTLPVEGSTKAKKGFFSRGKK</sequence>
<dbReference type="FunFam" id="2.30.29.30:FF:000024">
    <property type="entry name" value="Spectrin beta chain"/>
    <property type="match status" value="1"/>
</dbReference>
<dbReference type="CDD" id="cd00176">
    <property type="entry name" value="SPEC"/>
    <property type="match status" value="1"/>
</dbReference>
<evidence type="ECO:0000256" key="5">
    <source>
        <dbReference type="ARBA" id="ARBA00022737"/>
    </source>
</evidence>
<evidence type="ECO:0000256" key="3">
    <source>
        <dbReference type="ARBA" id="ARBA00022467"/>
    </source>
</evidence>
<comment type="subcellular location">
    <subcellularLocation>
        <location evidence="1">Cytoplasm</location>
        <location evidence="1">Cytoskeleton</location>
    </subcellularLocation>
</comment>
<evidence type="ECO:0000259" key="9">
    <source>
        <dbReference type="PROSITE" id="PS50003"/>
    </source>
</evidence>
<dbReference type="GO" id="GO:0051693">
    <property type="term" value="P:actin filament capping"/>
    <property type="evidence" value="ECO:0007669"/>
    <property type="project" value="UniProtKB-KW"/>
</dbReference>
<gene>
    <name evidence="10" type="ORF">WUBG_03007</name>
</gene>
<evidence type="ECO:0000313" key="10">
    <source>
        <dbReference type="EMBL" id="EJW86082.1"/>
    </source>
</evidence>
<dbReference type="SUPFAM" id="SSF46966">
    <property type="entry name" value="Spectrin repeat"/>
    <property type="match status" value="2"/>
</dbReference>
<feature type="region of interest" description="Disordered" evidence="8">
    <location>
        <begin position="144"/>
        <end position="176"/>
    </location>
</feature>
<dbReference type="Gene3D" id="2.30.29.30">
    <property type="entry name" value="Pleckstrin-homology domain (PH domain)/Phosphotyrosine-binding domain (PTB)"/>
    <property type="match status" value="1"/>
</dbReference>
<evidence type="ECO:0000256" key="6">
    <source>
        <dbReference type="ARBA" id="ARBA00023203"/>
    </source>
</evidence>
<dbReference type="GO" id="GO:0005543">
    <property type="term" value="F:phospholipid binding"/>
    <property type="evidence" value="ECO:0007669"/>
    <property type="project" value="InterPro"/>
</dbReference>
<organism evidence="10 11">
    <name type="scientific">Wuchereria bancrofti</name>
    <dbReference type="NCBI Taxonomy" id="6293"/>
    <lineage>
        <taxon>Eukaryota</taxon>
        <taxon>Metazoa</taxon>
        <taxon>Ecdysozoa</taxon>
        <taxon>Nematoda</taxon>
        <taxon>Chromadorea</taxon>
        <taxon>Rhabditida</taxon>
        <taxon>Spirurina</taxon>
        <taxon>Spiruromorpha</taxon>
        <taxon>Filarioidea</taxon>
        <taxon>Onchocercidae</taxon>
        <taxon>Wuchereria</taxon>
    </lineage>
</organism>
<dbReference type="GO" id="GO:0003779">
    <property type="term" value="F:actin binding"/>
    <property type="evidence" value="ECO:0007669"/>
    <property type="project" value="UniProtKB-KW"/>
</dbReference>
<keyword evidence="7" id="KW-0206">Cytoskeleton</keyword>
<comment type="caution">
    <text evidence="10">The sequence shown here is derived from an EMBL/GenBank/DDBJ whole genome shotgun (WGS) entry which is preliminary data.</text>
</comment>
<keyword evidence="5" id="KW-0677">Repeat</keyword>
<feature type="domain" description="PH" evidence="9">
    <location>
        <begin position="267"/>
        <end position="377"/>
    </location>
</feature>
<dbReference type="GO" id="GO:0005737">
    <property type="term" value="C:cytoplasm"/>
    <property type="evidence" value="ECO:0007669"/>
    <property type="project" value="UniProtKB-ARBA"/>
</dbReference>
<dbReference type="PRINTS" id="PR00683">
    <property type="entry name" value="SPECTRINPH"/>
</dbReference>
<proteinExistence type="inferred from homology"/>
<dbReference type="Proteomes" id="UP000004810">
    <property type="component" value="Unassembled WGS sequence"/>
</dbReference>
<evidence type="ECO:0000256" key="4">
    <source>
        <dbReference type="ARBA" id="ARBA00022490"/>
    </source>
</evidence>
<dbReference type="InterPro" id="IPR018159">
    <property type="entry name" value="Spectrin/alpha-actinin"/>
</dbReference>
<evidence type="ECO:0000256" key="7">
    <source>
        <dbReference type="ARBA" id="ARBA00023212"/>
    </source>
</evidence>
<dbReference type="InterPro" id="IPR001605">
    <property type="entry name" value="PH_dom-spectrin-type"/>
</dbReference>
<dbReference type="Pfam" id="PF15410">
    <property type="entry name" value="PH_9"/>
    <property type="match status" value="1"/>
</dbReference>
<keyword evidence="4" id="KW-0963">Cytoplasm</keyword>
<dbReference type="SUPFAM" id="SSF50729">
    <property type="entry name" value="PH domain-like"/>
    <property type="match status" value="1"/>
</dbReference>
<dbReference type="SMART" id="SM00150">
    <property type="entry name" value="SPEC"/>
    <property type="match status" value="2"/>
</dbReference>
<dbReference type="AlphaFoldDB" id="J9F987"/>